<gene>
    <name evidence="1" type="ORF">RIF29_26232</name>
</gene>
<sequence length="77" mass="8614">MFNLGFVIKLEIVKVPWEGRTARTSHVLLGMPPPLAILDRGCSIKTNLYLQCTLKLSRNKIYSSSILSNTMGSFLDD</sequence>
<protein>
    <submittedName>
        <fullName evidence="1">Uncharacterized protein</fullName>
    </submittedName>
</protein>
<dbReference type="Proteomes" id="UP001372338">
    <property type="component" value="Unassembled WGS sequence"/>
</dbReference>
<keyword evidence="2" id="KW-1185">Reference proteome</keyword>
<accession>A0AAN9EMF1</accession>
<dbReference type="EMBL" id="JAYWIO010000005">
    <property type="protein sequence ID" value="KAK7260297.1"/>
    <property type="molecule type" value="Genomic_DNA"/>
</dbReference>
<reference evidence="1 2" key="1">
    <citation type="submission" date="2024-01" db="EMBL/GenBank/DDBJ databases">
        <title>The genomes of 5 underutilized Papilionoideae crops provide insights into root nodulation and disease resistanc.</title>
        <authorList>
            <person name="Yuan L."/>
        </authorList>
    </citation>
    <scope>NUCLEOTIDE SEQUENCE [LARGE SCALE GENOMIC DNA]</scope>
    <source>
        <strain evidence="1">ZHUSHIDOU_FW_LH</strain>
        <tissue evidence="1">Leaf</tissue>
    </source>
</reference>
<proteinExistence type="predicted"/>
<dbReference type="AlphaFoldDB" id="A0AAN9EMF1"/>
<evidence type="ECO:0000313" key="2">
    <source>
        <dbReference type="Proteomes" id="UP001372338"/>
    </source>
</evidence>
<evidence type="ECO:0000313" key="1">
    <source>
        <dbReference type="EMBL" id="KAK7260297.1"/>
    </source>
</evidence>
<name>A0AAN9EMF1_CROPI</name>
<comment type="caution">
    <text evidence="1">The sequence shown here is derived from an EMBL/GenBank/DDBJ whole genome shotgun (WGS) entry which is preliminary data.</text>
</comment>
<organism evidence="1 2">
    <name type="scientific">Crotalaria pallida</name>
    <name type="common">Smooth rattlebox</name>
    <name type="synonym">Crotalaria striata</name>
    <dbReference type="NCBI Taxonomy" id="3830"/>
    <lineage>
        <taxon>Eukaryota</taxon>
        <taxon>Viridiplantae</taxon>
        <taxon>Streptophyta</taxon>
        <taxon>Embryophyta</taxon>
        <taxon>Tracheophyta</taxon>
        <taxon>Spermatophyta</taxon>
        <taxon>Magnoliopsida</taxon>
        <taxon>eudicotyledons</taxon>
        <taxon>Gunneridae</taxon>
        <taxon>Pentapetalae</taxon>
        <taxon>rosids</taxon>
        <taxon>fabids</taxon>
        <taxon>Fabales</taxon>
        <taxon>Fabaceae</taxon>
        <taxon>Papilionoideae</taxon>
        <taxon>50 kb inversion clade</taxon>
        <taxon>genistoids sensu lato</taxon>
        <taxon>core genistoids</taxon>
        <taxon>Crotalarieae</taxon>
        <taxon>Crotalaria</taxon>
    </lineage>
</organism>